<keyword evidence="2" id="KW-1185">Reference proteome</keyword>
<gene>
    <name evidence="1" type="ORF">TNIN_469801</name>
</gene>
<protein>
    <submittedName>
        <fullName evidence="1">Uncharacterized protein</fullName>
    </submittedName>
</protein>
<evidence type="ECO:0000313" key="2">
    <source>
        <dbReference type="Proteomes" id="UP000886998"/>
    </source>
</evidence>
<name>A0A8X6XT49_9ARAC</name>
<reference evidence="1" key="1">
    <citation type="submission" date="2020-08" db="EMBL/GenBank/DDBJ databases">
        <title>Multicomponent nature underlies the extraordinary mechanical properties of spider dragline silk.</title>
        <authorList>
            <person name="Kono N."/>
            <person name="Nakamura H."/>
            <person name="Mori M."/>
            <person name="Yoshida Y."/>
            <person name="Ohtoshi R."/>
            <person name="Malay A.D."/>
            <person name="Moran D.A.P."/>
            <person name="Tomita M."/>
            <person name="Numata K."/>
            <person name="Arakawa K."/>
        </authorList>
    </citation>
    <scope>NUCLEOTIDE SEQUENCE</scope>
</reference>
<organism evidence="1 2">
    <name type="scientific">Trichonephila inaurata madagascariensis</name>
    <dbReference type="NCBI Taxonomy" id="2747483"/>
    <lineage>
        <taxon>Eukaryota</taxon>
        <taxon>Metazoa</taxon>
        <taxon>Ecdysozoa</taxon>
        <taxon>Arthropoda</taxon>
        <taxon>Chelicerata</taxon>
        <taxon>Arachnida</taxon>
        <taxon>Araneae</taxon>
        <taxon>Araneomorphae</taxon>
        <taxon>Entelegynae</taxon>
        <taxon>Araneoidea</taxon>
        <taxon>Nephilidae</taxon>
        <taxon>Trichonephila</taxon>
        <taxon>Trichonephila inaurata</taxon>
    </lineage>
</organism>
<dbReference type="Proteomes" id="UP000886998">
    <property type="component" value="Unassembled WGS sequence"/>
</dbReference>
<evidence type="ECO:0000313" key="1">
    <source>
        <dbReference type="EMBL" id="GFY58866.1"/>
    </source>
</evidence>
<accession>A0A8X6XT49</accession>
<dbReference type="OrthoDB" id="10544671at2759"/>
<comment type="caution">
    <text evidence="1">The sequence shown here is derived from an EMBL/GenBank/DDBJ whole genome shotgun (WGS) entry which is preliminary data.</text>
</comment>
<dbReference type="AlphaFoldDB" id="A0A8X6XT49"/>
<sequence>METNLPGRMKAMLQRRKTAMLQRCKTAMLQRRKTAMLQRRVSTLKGITQAVSALGDNNNYGRVPKILRFFPDEIVKKRIIHTKRDLLSEGNITKMMKFLFDEVEKALAALKIKGGTVWHRYPQLYFLLRKY</sequence>
<proteinExistence type="predicted"/>
<dbReference type="EMBL" id="BMAV01012296">
    <property type="protein sequence ID" value="GFY58866.1"/>
    <property type="molecule type" value="Genomic_DNA"/>
</dbReference>